<dbReference type="EMBL" id="JAXCGZ010019194">
    <property type="protein sequence ID" value="KAK7066438.1"/>
    <property type="molecule type" value="Genomic_DNA"/>
</dbReference>
<evidence type="ECO:0000256" key="1">
    <source>
        <dbReference type="SAM" id="SignalP"/>
    </source>
</evidence>
<reference evidence="2 3" key="1">
    <citation type="submission" date="2023-11" db="EMBL/GenBank/DDBJ databases">
        <title>Halocaridina rubra genome assembly.</title>
        <authorList>
            <person name="Smith C."/>
        </authorList>
    </citation>
    <scope>NUCLEOTIDE SEQUENCE [LARGE SCALE GENOMIC DNA]</scope>
    <source>
        <strain evidence="2">EP-1</strain>
        <tissue evidence="2">Whole</tissue>
    </source>
</reference>
<dbReference type="Proteomes" id="UP001381693">
    <property type="component" value="Unassembled WGS sequence"/>
</dbReference>
<evidence type="ECO:0000313" key="3">
    <source>
        <dbReference type="Proteomes" id="UP001381693"/>
    </source>
</evidence>
<comment type="caution">
    <text evidence="2">The sequence shown here is derived from an EMBL/GenBank/DDBJ whole genome shotgun (WGS) entry which is preliminary data.</text>
</comment>
<sequence length="85" mass="9299">MKIFAVFTWALLTIVVTPIQGGLLSSLTNIFRPNPMIVSPVVVPQPLGGSFLGGGGFGSNVGNVFYDDYSYGNIRRHHQDDYYFG</sequence>
<feature type="chain" id="PRO_5042944797" evidence="1">
    <location>
        <begin position="22"/>
        <end position="85"/>
    </location>
</feature>
<proteinExistence type="predicted"/>
<protein>
    <submittedName>
        <fullName evidence="2">Uncharacterized protein</fullName>
    </submittedName>
</protein>
<gene>
    <name evidence="2" type="ORF">SK128_023271</name>
</gene>
<name>A0AAN8WQJ7_HALRR</name>
<organism evidence="2 3">
    <name type="scientific">Halocaridina rubra</name>
    <name type="common">Hawaiian red shrimp</name>
    <dbReference type="NCBI Taxonomy" id="373956"/>
    <lineage>
        <taxon>Eukaryota</taxon>
        <taxon>Metazoa</taxon>
        <taxon>Ecdysozoa</taxon>
        <taxon>Arthropoda</taxon>
        <taxon>Crustacea</taxon>
        <taxon>Multicrustacea</taxon>
        <taxon>Malacostraca</taxon>
        <taxon>Eumalacostraca</taxon>
        <taxon>Eucarida</taxon>
        <taxon>Decapoda</taxon>
        <taxon>Pleocyemata</taxon>
        <taxon>Caridea</taxon>
        <taxon>Atyoidea</taxon>
        <taxon>Atyidae</taxon>
        <taxon>Halocaridina</taxon>
    </lineage>
</organism>
<dbReference type="AlphaFoldDB" id="A0AAN8WQJ7"/>
<evidence type="ECO:0000313" key="2">
    <source>
        <dbReference type="EMBL" id="KAK7066438.1"/>
    </source>
</evidence>
<accession>A0AAN8WQJ7</accession>
<keyword evidence="3" id="KW-1185">Reference proteome</keyword>
<keyword evidence="1" id="KW-0732">Signal</keyword>
<feature type="signal peptide" evidence="1">
    <location>
        <begin position="1"/>
        <end position="21"/>
    </location>
</feature>